<evidence type="ECO:0000256" key="1">
    <source>
        <dbReference type="ARBA" id="ARBA00010574"/>
    </source>
</evidence>
<dbReference type="GO" id="GO:0017148">
    <property type="term" value="P:negative regulation of translation"/>
    <property type="evidence" value="ECO:0007669"/>
    <property type="project" value="TreeGrafter"/>
</dbReference>
<dbReference type="Pfam" id="PF02410">
    <property type="entry name" value="RsfS"/>
    <property type="match status" value="1"/>
</dbReference>
<dbReference type="EMBL" id="UOGF01000034">
    <property type="protein sequence ID" value="VAX27975.1"/>
    <property type="molecule type" value="Genomic_DNA"/>
</dbReference>
<dbReference type="PANTHER" id="PTHR21043:SF0">
    <property type="entry name" value="MITOCHONDRIAL ASSEMBLY OF RIBOSOMAL LARGE SUBUNIT PROTEIN 1"/>
    <property type="match status" value="1"/>
</dbReference>
<accession>A0A3B1D8B6</accession>
<reference evidence="2" key="1">
    <citation type="submission" date="2018-06" db="EMBL/GenBank/DDBJ databases">
        <authorList>
            <person name="Zhirakovskaya E."/>
        </authorList>
    </citation>
    <scope>NUCLEOTIDE SEQUENCE</scope>
</reference>
<dbReference type="InterPro" id="IPR004394">
    <property type="entry name" value="Iojap/RsfS/C7orf30"/>
</dbReference>
<protein>
    <submittedName>
        <fullName evidence="2">Ribosomal silencing factor RsfA</fullName>
    </submittedName>
</protein>
<organism evidence="2">
    <name type="scientific">hydrothermal vent metagenome</name>
    <dbReference type="NCBI Taxonomy" id="652676"/>
    <lineage>
        <taxon>unclassified sequences</taxon>
        <taxon>metagenomes</taxon>
        <taxon>ecological metagenomes</taxon>
    </lineage>
</organism>
<proteinExistence type="inferred from homology"/>
<dbReference type="NCBIfam" id="TIGR00090">
    <property type="entry name" value="rsfS_iojap_ybeB"/>
    <property type="match status" value="1"/>
</dbReference>
<comment type="similarity">
    <text evidence="1">Belongs to the Iojap/RsfS family.</text>
</comment>
<evidence type="ECO:0000313" key="2">
    <source>
        <dbReference type="EMBL" id="VAX27975.1"/>
    </source>
</evidence>
<dbReference type="SUPFAM" id="SSF81301">
    <property type="entry name" value="Nucleotidyltransferase"/>
    <property type="match status" value="1"/>
</dbReference>
<sequence>MTIPNDFSARSEHTGETDAKRTALLIAEIAQSKHAEKIVIFHVSALTSLADFFVICSAESLPQIRAISEAVEDTLSKEGQQPLGVEGRSGGVWTLMDYSDVIFHIFQEESREFYGLDRLWGDAPQIMFSPIALEADPLEDQE</sequence>
<dbReference type="GO" id="GO:0090071">
    <property type="term" value="P:negative regulation of ribosome biogenesis"/>
    <property type="evidence" value="ECO:0007669"/>
    <property type="project" value="TreeGrafter"/>
</dbReference>
<dbReference type="HAMAP" id="MF_01477">
    <property type="entry name" value="Iojap_RsfS"/>
    <property type="match status" value="1"/>
</dbReference>
<dbReference type="AlphaFoldDB" id="A0A3B1D8B6"/>
<dbReference type="PANTHER" id="PTHR21043">
    <property type="entry name" value="IOJAP SUPERFAMILY ORTHOLOG"/>
    <property type="match status" value="1"/>
</dbReference>
<name>A0A3B1D8B6_9ZZZZ</name>
<gene>
    <name evidence="2" type="ORF">MNBD_NITROSPIRAE01-1506</name>
</gene>
<dbReference type="InterPro" id="IPR043519">
    <property type="entry name" value="NT_sf"/>
</dbReference>
<dbReference type="Gene3D" id="3.30.460.10">
    <property type="entry name" value="Beta Polymerase, domain 2"/>
    <property type="match status" value="1"/>
</dbReference>
<dbReference type="GO" id="GO:0043023">
    <property type="term" value="F:ribosomal large subunit binding"/>
    <property type="evidence" value="ECO:0007669"/>
    <property type="project" value="TreeGrafter"/>
</dbReference>